<dbReference type="EMBL" id="FSRG01000003">
    <property type="protein sequence ID" value="SIN80930.1"/>
    <property type="molecule type" value="Genomic_DNA"/>
</dbReference>
<dbReference type="Proteomes" id="UP000184694">
    <property type="component" value="Unassembled WGS sequence"/>
</dbReference>
<protein>
    <submittedName>
        <fullName evidence="1">Uncharacterized protein</fullName>
    </submittedName>
</protein>
<sequence>MPFCKIQRALPETKRGIQASTYADSLPVDLSAANYEMSQEDNRQIFSSITNCYLRSGNALLHHKKGITRG</sequence>
<reference evidence="2" key="1">
    <citation type="submission" date="2016-11" db="EMBL/GenBank/DDBJ databases">
        <authorList>
            <person name="Varghese N."/>
            <person name="Submissions S."/>
        </authorList>
    </citation>
    <scope>NUCLEOTIDE SEQUENCE [LARGE SCALE GENOMIC DNA]</scope>
    <source>
        <strain evidence="2">DSM 17456</strain>
    </source>
</reference>
<dbReference type="AlphaFoldDB" id="A0A1N6ED41"/>
<organism evidence="1 2">
    <name type="scientific">Halodesulfovibrio marinisediminis DSM 17456</name>
    <dbReference type="NCBI Taxonomy" id="1121457"/>
    <lineage>
        <taxon>Bacteria</taxon>
        <taxon>Pseudomonadati</taxon>
        <taxon>Thermodesulfobacteriota</taxon>
        <taxon>Desulfovibrionia</taxon>
        <taxon>Desulfovibrionales</taxon>
        <taxon>Desulfovibrionaceae</taxon>
        <taxon>Halodesulfovibrio</taxon>
    </lineage>
</organism>
<keyword evidence="2" id="KW-1185">Reference proteome</keyword>
<gene>
    <name evidence="1" type="ORF">SAMN02745161_0905</name>
</gene>
<accession>A0A1N6ED41</accession>
<evidence type="ECO:0000313" key="1">
    <source>
        <dbReference type="EMBL" id="SIN80930.1"/>
    </source>
</evidence>
<evidence type="ECO:0000313" key="2">
    <source>
        <dbReference type="Proteomes" id="UP000184694"/>
    </source>
</evidence>
<name>A0A1N6ED41_9BACT</name>
<proteinExistence type="predicted"/>
<dbReference type="STRING" id="1121457.SAMN02745161_0905"/>